<keyword evidence="1" id="KW-0812">Transmembrane</keyword>
<organism evidence="2 3">
    <name type="scientific">Streptomyces edwardsiae</name>
    <dbReference type="NCBI Taxonomy" id="3075527"/>
    <lineage>
        <taxon>Bacteria</taxon>
        <taxon>Bacillati</taxon>
        <taxon>Actinomycetota</taxon>
        <taxon>Actinomycetes</taxon>
        <taxon>Kitasatosporales</taxon>
        <taxon>Streptomycetaceae</taxon>
        <taxon>Streptomyces</taxon>
    </lineage>
</organism>
<protein>
    <submittedName>
        <fullName evidence="2">Uncharacterized protein</fullName>
    </submittedName>
</protein>
<keyword evidence="1" id="KW-1133">Transmembrane helix</keyword>
<dbReference type="RefSeq" id="WP_311636940.1">
    <property type="nucleotide sequence ID" value="NZ_JAVRFB010000385.1"/>
</dbReference>
<evidence type="ECO:0000313" key="2">
    <source>
        <dbReference type="EMBL" id="MDT0407142.1"/>
    </source>
</evidence>
<reference evidence="3" key="1">
    <citation type="submission" date="2023-07" db="EMBL/GenBank/DDBJ databases">
        <title>30 novel species of actinomycetes from the DSMZ collection.</title>
        <authorList>
            <person name="Nouioui I."/>
        </authorList>
    </citation>
    <scope>NUCLEOTIDE SEQUENCE [LARGE SCALE GENOMIC DNA]</scope>
    <source>
        <strain evidence="3">DSM 41635</strain>
    </source>
</reference>
<gene>
    <name evidence="2" type="ORF">RM528_35480</name>
</gene>
<proteinExistence type="predicted"/>
<feature type="transmembrane region" description="Helical" evidence="1">
    <location>
        <begin position="16"/>
        <end position="35"/>
    </location>
</feature>
<comment type="caution">
    <text evidence="2">The sequence shown here is derived from an EMBL/GenBank/DDBJ whole genome shotgun (WGS) entry which is preliminary data.</text>
</comment>
<accession>A0ABU2QRR3</accession>
<keyword evidence="1" id="KW-0472">Membrane</keyword>
<evidence type="ECO:0000313" key="3">
    <source>
        <dbReference type="Proteomes" id="UP001180503"/>
    </source>
</evidence>
<evidence type="ECO:0000256" key="1">
    <source>
        <dbReference type="SAM" id="Phobius"/>
    </source>
</evidence>
<name>A0ABU2QRR3_9ACTN</name>
<sequence length="41" mass="4574">MTHAMFLPDAGAVPPWVRAVVAVVVVGLVVERIVLTYRRRK</sequence>
<dbReference type="EMBL" id="JAVRFB010000385">
    <property type="protein sequence ID" value="MDT0407142.1"/>
    <property type="molecule type" value="Genomic_DNA"/>
</dbReference>
<dbReference type="Proteomes" id="UP001180503">
    <property type="component" value="Unassembled WGS sequence"/>
</dbReference>